<sequence>MKSPEECELDETAEKHNADDDTKIHAADMIKNFESDDSSVSDHDEVSISKKSPKDQILWACENGKLDFISKLLEDDPSLVNAQDSDEYTPLHRAAYSNQPEVIKILLKAGANVNSRTIDSWTPLHSASKWNNFKCASILIDSGIDINAVTNSGQTALHLAATNPSAIETAQLLLMDFKIDLSIKNSVGETATDIANRCSPFAYMFSISDPVLNPLNTEDKYDFEDLE</sequence>
<proteinExistence type="predicted"/>
<dbReference type="PROSITE" id="PS50297">
    <property type="entry name" value="ANK_REP_REGION"/>
    <property type="match status" value="2"/>
</dbReference>
<evidence type="ECO:0000256" key="2">
    <source>
        <dbReference type="ARBA" id="ARBA00023043"/>
    </source>
</evidence>
<dbReference type="InterPro" id="IPR002110">
    <property type="entry name" value="Ankyrin_rpt"/>
</dbReference>
<dbReference type="Gene3D" id="1.25.40.20">
    <property type="entry name" value="Ankyrin repeat-containing domain"/>
    <property type="match status" value="1"/>
</dbReference>
<feature type="repeat" description="ANK" evidence="3">
    <location>
        <begin position="86"/>
        <end position="118"/>
    </location>
</feature>
<dbReference type="Proteomes" id="UP000326759">
    <property type="component" value="Unassembled WGS sequence"/>
</dbReference>
<keyword evidence="6" id="KW-1185">Reference proteome</keyword>
<dbReference type="Pfam" id="PF12796">
    <property type="entry name" value="Ank_2"/>
    <property type="match status" value="2"/>
</dbReference>
<dbReference type="InterPro" id="IPR050745">
    <property type="entry name" value="Multifunctional_regulatory"/>
</dbReference>
<comment type="caution">
    <text evidence="5">The sequence shown here is derived from an EMBL/GenBank/DDBJ whole genome shotgun (WGS) entry which is preliminary data.</text>
</comment>
<feature type="compositionally biased region" description="Acidic residues" evidence="4">
    <location>
        <begin position="1"/>
        <end position="11"/>
    </location>
</feature>
<dbReference type="PROSITE" id="PS50088">
    <property type="entry name" value="ANK_REPEAT"/>
    <property type="match status" value="2"/>
</dbReference>
<accession>A0A5N5SY84</accession>
<dbReference type="EMBL" id="SEYY01018790">
    <property type="protein sequence ID" value="KAB7498992.1"/>
    <property type="molecule type" value="Genomic_DNA"/>
</dbReference>
<gene>
    <name evidence="5" type="ORF">Anas_12067</name>
</gene>
<evidence type="ECO:0000256" key="3">
    <source>
        <dbReference type="PROSITE-ProRule" id="PRU00023"/>
    </source>
</evidence>
<feature type="region of interest" description="Disordered" evidence="4">
    <location>
        <begin position="1"/>
        <end position="22"/>
    </location>
</feature>
<dbReference type="OrthoDB" id="19174at2759"/>
<evidence type="ECO:0000313" key="5">
    <source>
        <dbReference type="EMBL" id="KAB7498992.1"/>
    </source>
</evidence>
<reference evidence="5 6" key="1">
    <citation type="journal article" date="2019" name="PLoS Biol.">
        <title>Sex chromosomes control vertical transmission of feminizing Wolbachia symbionts in an isopod.</title>
        <authorList>
            <person name="Becking T."/>
            <person name="Chebbi M.A."/>
            <person name="Giraud I."/>
            <person name="Moumen B."/>
            <person name="Laverre T."/>
            <person name="Caubet Y."/>
            <person name="Peccoud J."/>
            <person name="Gilbert C."/>
            <person name="Cordaux R."/>
        </authorList>
    </citation>
    <scope>NUCLEOTIDE SEQUENCE [LARGE SCALE GENOMIC DNA]</scope>
    <source>
        <strain evidence="5">ANa2</strain>
        <tissue evidence="5">Whole body excluding digestive tract and cuticle</tissue>
    </source>
</reference>
<feature type="repeat" description="ANK" evidence="3">
    <location>
        <begin position="119"/>
        <end position="151"/>
    </location>
</feature>
<dbReference type="SMART" id="SM00248">
    <property type="entry name" value="ANK"/>
    <property type="match status" value="4"/>
</dbReference>
<name>A0A5N5SY84_9CRUS</name>
<evidence type="ECO:0000256" key="4">
    <source>
        <dbReference type="SAM" id="MobiDB-lite"/>
    </source>
</evidence>
<feature type="compositionally biased region" description="Basic and acidic residues" evidence="4">
    <location>
        <begin position="12"/>
        <end position="22"/>
    </location>
</feature>
<evidence type="ECO:0000313" key="6">
    <source>
        <dbReference type="Proteomes" id="UP000326759"/>
    </source>
</evidence>
<evidence type="ECO:0000256" key="1">
    <source>
        <dbReference type="ARBA" id="ARBA00022737"/>
    </source>
</evidence>
<dbReference type="PANTHER" id="PTHR24189">
    <property type="entry name" value="MYOTROPHIN"/>
    <property type="match status" value="1"/>
</dbReference>
<dbReference type="AlphaFoldDB" id="A0A5N5SY84"/>
<dbReference type="PANTHER" id="PTHR24189:SF73">
    <property type="entry name" value="ANKYRIN REPEAT AND SOCS BOX-CONTAINING 15B"/>
    <property type="match status" value="1"/>
</dbReference>
<dbReference type="SUPFAM" id="SSF48403">
    <property type="entry name" value="Ankyrin repeat"/>
    <property type="match status" value="1"/>
</dbReference>
<protein>
    <submittedName>
        <fullName evidence="5">Ankyrin repeat domain-containing protein 49</fullName>
    </submittedName>
</protein>
<organism evidence="5 6">
    <name type="scientific">Armadillidium nasatum</name>
    <dbReference type="NCBI Taxonomy" id="96803"/>
    <lineage>
        <taxon>Eukaryota</taxon>
        <taxon>Metazoa</taxon>
        <taxon>Ecdysozoa</taxon>
        <taxon>Arthropoda</taxon>
        <taxon>Crustacea</taxon>
        <taxon>Multicrustacea</taxon>
        <taxon>Malacostraca</taxon>
        <taxon>Eumalacostraca</taxon>
        <taxon>Peracarida</taxon>
        <taxon>Isopoda</taxon>
        <taxon>Oniscidea</taxon>
        <taxon>Crinocheta</taxon>
        <taxon>Armadillidiidae</taxon>
        <taxon>Armadillidium</taxon>
    </lineage>
</organism>
<keyword evidence="1" id="KW-0677">Repeat</keyword>
<keyword evidence="2 3" id="KW-0040">ANK repeat</keyword>
<feature type="non-terminal residue" evidence="5">
    <location>
        <position position="227"/>
    </location>
</feature>
<dbReference type="InterPro" id="IPR036770">
    <property type="entry name" value="Ankyrin_rpt-contain_sf"/>
</dbReference>